<keyword evidence="5" id="KW-0472">Membrane</keyword>
<dbReference type="Pfam" id="PF05730">
    <property type="entry name" value="CFEM"/>
    <property type="match status" value="1"/>
</dbReference>
<reference evidence="11 12" key="1">
    <citation type="journal article" date="2015" name="Mol. Plant Microbe Interact.">
        <title>Genome, transcriptome, and functional analyses of Penicillium expansum provide new insights into secondary metabolism and pathogenicity.</title>
        <authorList>
            <person name="Ballester A.R."/>
            <person name="Marcet-Houben M."/>
            <person name="Levin E."/>
            <person name="Sela N."/>
            <person name="Selma-Lazaro C."/>
            <person name="Carmona L."/>
            <person name="Wisniewski M."/>
            <person name="Droby S."/>
            <person name="Gonzalez-Candelas L."/>
            <person name="Gabaldon T."/>
        </authorList>
    </citation>
    <scope>NUCLEOTIDE SEQUENCE [LARGE SCALE GENOMIC DNA]</scope>
    <source>
        <strain evidence="11 12">PHI-1</strain>
    </source>
</reference>
<organism evidence="11 12">
    <name type="scientific">Penicillium italicum</name>
    <name type="common">Blue mold</name>
    <dbReference type="NCBI Taxonomy" id="40296"/>
    <lineage>
        <taxon>Eukaryota</taxon>
        <taxon>Fungi</taxon>
        <taxon>Dikarya</taxon>
        <taxon>Ascomycota</taxon>
        <taxon>Pezizomycotina</taxon>
        <taxon>Eurotiomycetes</taxon>
        <taxon>Eurotiomycetidae</taxon>
        <taxon>Eurotiales</taxon>
        <taxon>Aspergillaceae</taxon>
        <taxon>Penicillium</taxon>
    </lineage>
</organism>
<gene>
    <name evidence="11" type="ORF">PITC_017920</name>
</gene>
<evidence type="ECO:0000313" key="12">
    <source>
        <dbReference type="Proteomes" id="UP000030104"/>
    </source>
</evidence>
<feature type="signal peptide" evidence="9">
    <location>
        <begin position="1"/>
        <end position="16"/>
    </location>
</feature>
<keyword evidence="4" id="KW-0964">Secreted</keyword>
<evidence type="ECO:0000259" key="10">
    <source>
        <dbReference type="Pfam" id="PF05730"/>
    </source>
</evidence>
<dbReference type="AlphaFoldDB" id="A0A0A2L8C6"/>
<protein>
    <recommendedName>
        <fullName evidence="10">CFEM domain-containing protein</fullName>
    </recommendedName>
</protein>
<evidence type="ECO:0000256" key="6">
    <source>
        <dbReference type="ARBA" id="ARBA00022729"/>
    </source>
</evidence>
<evidence type="ECO:0000256" key="2">
    <source>
        <dbReference type="ARBA" id="ARBA00004613"/>
    </source>
</evidence>
<evidence type="ECO:0000256" key="4">
    <source>
        <dbReference type="ARBA" id="ARBA00022525"/>
    </source>
</evidence>
<dbReference type="Proteomes" id="UP000030104">
    <property type="component" value="Unassembled WGS sequence"/>
</dbReference>
<keyword evidence="5" id="KW-0336">GPI-anchor</keyword>
<keyword evidence="12" id="KW-1185">Reference proteome</keyword>
<dbReference type="EMBL" id="JQGA01000264">
    <property type="protein sequence ID" value="KGO76352.1"/>
    <property type="molecule type" value="Genomic_DNA"/>
</dbReference>
<dbReference type="HOGENOM" id="CLU_2543298_0_0_1"/>
<comment type="subcellular location">
    <subcellularLocation>
        <location evidence="1">Membrane</location>
        <topology evidence="1">Lipid-anchor</topology>
        <topology evidence="1">GPI-anchor</topology>
    </subcellularLocation>
    <subcellularLocation>
        <location evidence="2">Secreted</location>
    </subcellularLocation>
</comment>
<feature type="domain" description="CFEM" evidence="10">
    <location>
        <begin position="20"/>
        <end position="72"/>
    </location>
</feature>
<keyword evidence="6 9" id="KW-0732">Signal</keyword>
<evidence type="ECO:0000256" key="8">
    <source>
        <dbReference type="ARBA" id="ARBA00023288"/>
    </source>
</evidence>
<keyword evidence="5" id="KW-0325">Glycoprotein</keyword>
<dbReference type="GO" id="GO:0005576">
    <property type="term" value="C:extracellular region"/>
    <property type="evidence" value="ECO:0007669"/>
    <property type="project" value="UniProtKB-SubCell"/>
</dbReference>
<name>A0A0A2L8C6_PENIT</name>
<evidence type="ECO:0000256" key="7">
    <source>
        <dbReference type="ARBA" id="ARBA00023157"/>
    </source>
</evidence>
<evidence type="ECO:0000256" key="5">
    <source>
        <dbReference type="ARBA" id="ARBA00022622"/>
    </source>
</evidence>
<proteinExistence type="inferred from homology"/>
<accession>A0A0A2L8C6</accession>
<evidence type="ECO:0000313" key="11">
    <source>
        <dbReference type="EMBL" id="KGO76352.1"/>
    </source>
</evidence>
<sequence length="83" mass="8845">MKFAIVVLTFATLAHALGEDLPACVLPCLEKGMEKTSCKKGNWHCICLVQPVIKIGGASCALSKCGIETILSMVFSIGKKNFS</sequence>
<dbReference type="OrthoDB" id="3767534at2759"/>
<comment type="caution">
    <text evidence="11">The sequence shown here is derived from an EMBL/GenBank/DDBJ whole genome shotgun (WGS) entry which is preliminary data.</text>
</comment>
<feature type="chain" id="PRO_5001990812" description="CFEM domain-containing protein" evidence="9">
    <location>
        <begin position="17"/>
        <end position="83"/>
    </location>
</feature>
<dbReference type="InterPro" id="IPR008427">
    <property type="entry name" value="Extracellular_membr_CFEM_dom"/>
</dbReference>
<dbReference type="PhylomeDB" id="A0A0A2L8C6"/>
<evidence type="ECO:0000256" key="1">
    <source>
        <dbReference type="ARBA" id="ARBA00004589"/>
    </source>
</evidence>
<keyword evidence="7" id="KW-1015">Disulfide bond</keyword>
<dbReference type="GO" id="GO:0098552">
    <property type="term" value="C:side of membrane"/>
    <property type="evidence" value="ECO:0007669"/>
    <property type="project" value="UniProtKB-KW"/>
</dbReference>
<keyword evidence="8" id="KW-0449">Lipoprotein</keyword>
<evidence type="ECO:0000256" key="9">
    <source>
        <dbReference type="SAM" id="SignalP"/>
    </source>
</evidence>
<evidence type="ECO:0000256" key="3">
    <source>
        <dbReference type="ARBA" id="ARBA00010031"/>
    </source>
</evidence>
<comment type="similarity">
    <text evidence="3">Belongs to the RBT5 family.</text>
</comment>